<dbReference type="AlphaFoldDB" id="A0A8J5F1Q6"/>
<dbReference type="InterPro" id="IPR011989">
    <property type="entry name" value="ARM-like"/>
</dbReference>
<dbReference type="GO" id="GO:0005737">
    <property type="term" value="C:cytoplasm"/>
    <property type="evidence" value="ECO:0007669"/>
    <property type="project" value="TreeGrafter"/>
</dbReference>
<evidence type="ECO:0000313" key="2">
    <source>
        <dbReference type="EMBL" id="KAG6476556.1"/>
    </source>
</evidence>
<dbReference type="Proteomes" id="UP000734854">
    <property type="component" value="Unassembled WGS sequence"/>
</dbReference>
<protein>
    <recommendedName>
        <fullName evidence="1">Maestro/Maestro-like HEAT-repeats domain-containing protein</fullName>
    </recommendedName>
</protein>
<reference evidence="2 3" key="1">
    <citation type="submission" date="2020-08" db="EMBL/GenBank/DDBJ databases">
        <title>Plant Genome Project.</title>
        <authorList>
            <person name="Zhang R.-G."/>
        </authorList>
    </citation>
    <scope>NUCLEOTIDE SEQUENCE [LARGE SCALE GENOMIC DNA]</scope>
    <source>
        <tissue evidence="2">Rhizome</tissue>
    </source>
</reference>
<dbReference type="Gene3D" id="1.25.10.10">
    <property type="entry name" value="Leucine-rich Repeat Variant"/>
    <property type="match status" value="2"/>
</dbReference>
<gene>
    <name evidence="2" type="ORF">ZIOFF_065798</name>
</gene>
<dbReference type="SUPFAM" id="SSF48371">
    <property type="entry name" value="ARM repeat"/>
    <property type="match status" value="1"/>
</dbReference>
<dbReference type="InterPro" id="IPR055406">
    <property type="entry name" value="HEAT_Maestro"/>
</dbReference>
<dbReference type="InterPro" id="IPR045206">
    <property type="entry name" value="Maestro_heat-like_prot"/>
</dbReference>
<organism evidence="2 3">
    <name type="scientific">Zingiber officinale</name>
    <name type="common">Ginger</name>
    <name type="synonym">Amomum zingiber</name>
    <dbReference type="NCBI Taxonomy" id="94328"/>
    <lineage>
        <taxon>Eukaryota</taxon>
        <taxon>Viridiplantae</taxon>
        <taxon>Streptophyta</taxon>
        <taxon>Embryophyta</taxon>
        <taxon>Tracheophyta</taxon>
        <taxon>Spermatophyta</taxon>
        <taxon>Magnoliopsida</taxon>
        <taxon>Liliopsida</taxon>
        <taxon>Zingiberales</taxon>
        <taxon>Zingiberaceae</taxon>
        <taxon>Zingiber</taxon>
    </lineage>
</organism>
<dbReference type="InterPro" id="IPR016024">
    <property type="entry name" value="ARM-type_fold"/>
</dbReference>
<name>A0A8J5F1Q6_ZINOF</name>
<keyword evidence="3" id="KW-1185">Reference proteome</keyword>
<dbReference type="EMBL" id="JACMSC010000018">
    <property type="protein sequence ID" value="KAG6476556.1"/>
    <property type="molecule type" value="Genomic_DNA"/>
</dbReference>
<proteinExistence type="predicted"/>
<dbReference type="PANTHER" id="PTHR23120">
    <property type="entry name" value="MAESTRO-RELATED HEAT DOMAIN-CONTAINING"/>
    <property type="match status" value="1"/>
</dbReference>
<sequence length="433" mass="48486">MTIRNGEYDAVFVEEKGCKKWCTKLAKIGEKAFSSAVYSKCSIESGFHVKSVREWPRWCHDVVMVEIHMPMQVTPSIPANHVLNYIAQVLGVIVALLEDPDESVQLTAVQCLLSVLSTAPEDAVDPILLNLSVQLRNLQFSQEGIPLREVRATATNGLPSSKPSLISYRLHCMLQVPYWPPSYSLGTRASCFLHLSLCAAHHTDWVVGHIDPIQLLHYSTARKHNGICMNEKMRSKAFAAYGALSKYAKGSQHQAFLEQVHATIPRLILHLHDDDLNVRQSCRITLRQLAPLIEVDGFSNLFHKQVFSSDRRSDYEDFIRDLSRHAYQFLSPRVASYLTSLIQAFDSPWPVIQANAVYFSSCLLSLAEDQRLLAPYCSQVFPALVNKMSKSRDAVVRAACSFALGILIKAFNPLASATPQLDQADPSRSNIFE</sequence>
<dbReference type="PANTHER" id="PTHR23120:SF0">
    <property type="entry name" value="MAESTRO HEAT-LIKE REPEAT FAMILY MEMBER 1"/>
    <property type="match status" value="1"/>
</dbReference>
<comment type="caution">
    <text evidence="2">The sequence shown here is derived from an EMBL/GenBank/DDBJ whole genome shotgun (WGS) entry which is preliminary data.</text>
</comment>
<evidence type="ECO:0000313" key="3">
    <source>
        <dbReference type="Proteomes" id="UP000734854"/>
    </source>
</evidence>
<dbReference type="Pfam" id="PF23227">
    <property type="entry name" value="HEAT_MROH2B_C"/>
    <property type="match status" value="1"/>
</dbReference>
<accession>A0A8J5F1Q6</accession>
<evidence type="ECO:0000259" key="1">
    <source>
        <dbReference type="Pfam" id="PF23227"/>
    </source>
</evidence>
<feature type="domain" description="Maestro/Maestro-like HEAT-repeats" evidence="1">
    <location>
        <begin position="230"/>
        <end position="405"/>
    </location>
</feature>